<dbReference type="Proteomes" id="UP001497480">
    <property type="component" value="Unassembled WGS sequence"/>
</dbReference>
<feature type="transmembrane region" description="Helical" evidence="2">
    <location>
        <begin position="71"/>
        <end position="92"/>
    </location>
</feature>
<reference evidence="3 4" key="1">
    <citation type="submission" date="2024-03" db="EMBL/GenBank/DDBJ databases">
        <authorList>
            <person name="Martinez-Hernandez J."/>
        </authorList>
    </citation>
    <scope>NUCLEOTIDE SEQUENCE [LARGE SCALE GENOMIC DNA]</scope>
</reference>
<name>A0AAV1XAV6_LUPLU</name>
<dbReference type="AlphaFoldDB" id="A0AAV1XAV6"/>
<sequence>MGKEETVALLTTKNEEENENNENNGVAPLDSAFLIQLKKVGSMAAPMVAVTVSQYLLQVVSLMMVGHLGALVSFSGVAIASSFAEVTGFSVLRRNKCISFAKRYCGSSYLVVSTVTRIWKKEHVI</sequence>
<gene>
    <name evidence="3" type="ORF">LLUT_LOCUS19931</name>
</gene>
<evidence type="ECO:0000256" key="2">
    <source>
        <dbReference type="SAM" id="Phobius"/>
    </source>
</evidence>
<evidence type="ECO:0000313" key="3">
    <source>
        <dbReference type="EMBL" id="CAL0318871.1"/>
    </source>
</evidence>
<keyword evidence="2" id="KW-0472">Membrane</keyword>
<evidence type="ECO:0000256" key="1">
    <source>
        <dbReference type="SAM" id="MobiDB-lite"/>
    </source>
</evidence>
<evidence type="ECO:0008006" key="5">
    <source>
        <dbReference type="Google" id="ProtNLM"/>
    </source>
</evidence>
<dbReference type="EMBL" id="CAXHTB010000013">
    <property type="protein sequence ID" value="CAL0318871.1"/>
    <property type="molecule type" value="Genomic_DNA"/>
</dbReference>
<proteinExistence type="predicted"/>
<organism evidence="3 4">
    <name type="scientific">Lupinus luteus</name>
    <name type="common">European yellow lupine</name>
    <dbReference type="NCBI Taxonomy" id="3873"/>
    <lineage>
        <taxon>Eukaryota</taxon>
        <taxon>Viridiplantae</taxon>
        <taxon>Streptophyta</taxon>
        <taxon>Embryophyta</taxon>
        <taxon>Tracheophyta</taxon>
        <taxon>Spermatophyta</taxon>
        <taxon>Magnoliopsida</taxon>
        <taxon>eudicotyledons</taxon>
        <taxon>Gunneridae</taxon>
        <taxon>Pentapetalae</taxon>
        <taxon>rosids</taxon>
        <taxon>fabids</taxon>
        <taxon>Fabales</taxon>
        <taxon>Fabaceae</taxon>
        <taxon>Papilionoideae</taxon>
        <taxon>50 kb inversion clade</taxon>
        <taxon>genistoids sensu lato</taxon>
        <taxon>core genistoids</taxon>
        <taxon>Genisteae</taxon>
        <taxon>Lupinus</taxon>
    </lineage>
</organism>
<feature type="region of interest" description="Disordered" evidence="1">
    <location>
        <begin position="1"/>
        <end position="24"/>
    </location>
</feature>
<keyword evidence="4" id="KW-1185">Reference proteome</keyword>
<comment type="caution">
    <text evidence="3">The sequence shown here is derived from an EMBL/GenBank/DDBJ whole genome shotgun (WGS) entry which is preliminary data.</text>
</comment>
<keyword evidence="2" id="KW-1133">Transmembrane helix</keyword>
<accession>A0AAV1XAV6</accession>
<keyword evidence="2" id="KW-0812">Transmembrane</keyword>
<evidence type="ECO:0000313" key="4">
    <source>
        <dbReference type="Proteomes" id="UP001497480"/>
    </source>
</evidence>
<protein>
    <recommendedName>
        <fullName evidence="5">Protein DETOXIFICATION</fullName>
    </recommendedName>
</protein>